<sequence length="172" mass="19150">MQNGNMKKGVGPINMLVSSPSRKLKKKAFRYTIKSVFFLARRRRCARAKKLQNLAESDVDDWRSHCSNENLPSKCSSDRPPPQPLPLPELPLLLRHESDAVSNEPSVPLPSPTDAHSHHKTGEDSSNSDTRKDGVASHGRLSSKDALNKKKEHLGSRLSGRHLRSCMLLISL</sequence>
<dbReference type="Proteomes" id="UP000823775">
    <property type="component" value="Unassembled WGS sequence"/>
</dbReference>
<feature type="compositionally biased region" description="Basic and acidic residues" evidence="1">
    <location>
        <begin position="142"/>
        <end position="153"/>
    </location>
</feature>
<evidence type="ECO:0000313" key="3">
    <source>
        <dbReference type="Proteomes" id="UP000823775"/>
    </source>
</evidence>
<feature type="compositionally biased region" description="Pro residues" evidence="1">
    <location>
        <begin position="79"/>
        <end position="89"/>
    </location>
</feature>
<feature type="region of interest" description="Disordered" evidence="1">
    <location>
        <begin position="56"/>
        <end position="153"/>
    </location>
</feature>
<accession>A0ABS8SK29</accession>
<comment type="caution">
    <text evidence="2">The sequence shown here is derived from an EMBL/GenBank/DDBJ whole genome shotgun (WGS) entry which is preliminary data.</text>
</comment>
<dbReference type="EMBL" id="JACEIK010000565">
    <property type="protein sequence ID" value="MCD7459150.1"/>
    <property type="molecule type" value="Genomic_DNA"/>
</dbReference>
<gene>
    <name evidence="2" type="ORF">HAX54_040219</name>
</gene>
<protein>
    <submittedName>
        <fullName evidence="2">Uncharacterized protein</fullName>
    </submittedName>
</protein>
<keyword evidence="3" id="KW-1185">Reference proteome</keyword>
<reference evidence="2 3" key="1">
    <citation type="journal article" date="2021" name="BMC Genomics">
        <title>Datura genome reveals duplications of psychoactive alkaloid biosynthetic genes and high mutation rate following tissue culture.</title>
        <authorList>
            <person name="Rajewski A."/>
            <person name="Carter-House D."/>
            <person name="Stajich J."/>
            <person name="Litt A."/>
        </authorList>
    </citation>
    <scope>NUCLEOTIDE SEQUENCE [LARGE SCALE GENOMIC DNA]</scope>
    <source>
        <strain evidence="2">AR-01</strain>
    </source>
</reference>
<name>A0ABS8SK29_DATST</name>
<organism evidence="2 3">
    <name type="scientific">Datura stramonium</name>
    <name type="common">Jimsonweed</name>
    <name type="synonym">Common thornapple</name>
    <dbReference type="NCBI Taxonomy" id="4076"/>
    <lineage>
        <taxon>Eukaryota</taxon>
        <taxon>Viridiplantae</taxon>
        <taxon>Streptophyta</taxon>
        <taxon>Embryophyta</taxon>
        <taxon>Tracheophyta</taxon>
        <taxon>Spermatophyta</taxon>
        <taxon>Magnoliopsida</taxon>
        <taxon>eudicotyledons</taxon>
        <taxon>Gunneridae</taxon>
        <taxon>Pentapetalae</taxon>
        <taxon>asterids</taxon>
        <taxon>lamiids</taxon>
        <taxon>Solanales</taxon>
        <taxon>Solanaceae</taxon>
        <taxon>Solanoideae</taxon>
        <taxon>Datureae</taxon>
        <taxon>Datura</taxon>
    </lineage>
</organism>
<evidence type="ECO:0000256" key="1">
    <source>
        <dbReference type="SAM" id="MobiDB-lite"/>
    </source>
</evidence>
<evidence type="ECO:0000313" key="2">
    <source>
        <dbReference type="EMBL" id="MCD7459150.1"/>
    </source>
</evidence>
<proteinExistence type="predicted"/>